<evidence type="ECO:0000313" key="2">
    <source>
        <dbReference type="EMBL" id="AKX59480.1"/>
    </source>
</evidence>
<protein>
    <submittedName>
        <fullName evidence="2">Heavy metal transporter</fullName>
    </submittedName>
</protein>
<evidence type="ECO:0000259" key="1">
    <source>
        <dbReference type="PROSITE" id="PS50846"/>
    </source>
</evidence>
<dbReference type="AlphaFoldDB" id="A0A0K1XDK3"/>
<dbReference type="Gene3D" id="3.30.70.100">
    <property type="match status" value="1"/>
</dbReference>
<sequence>MTTFNVNDMTCGHCQKVISQAFATQLPQAVVTIDLAKHQVTVEGVTAEQAQEVIKEEGYTPELAV</sequence>
<name>A0A0K1XDK3_9GAMM</name>
<proteinExistence type="predicted"/>
<dbReference type="Proteomes" id="UP000063953">
    <property type="component" value="Chromosome"/>
</dbReference>
<dbReference type="Pfam" id="PF00403">
    <property type="entry name" value="HMA"/>
    <property type="match status" value="1"/>
</dbReference>
<reference evidence="2 3" key="1">
    <citation type="journal article" date="2015" name="Genome Announc.">
        <title>Genome Sequences of Oblitimonas alkaliphila gen. nov. sp. nov. (Proposed), a Novel Bacterium of the Pseudomonadaceae Family.</title>
        <authorList>
            <person name="Lauer A.C."/>
            <person name="Nicholson A.C."/>
            <person name="Humrighouse B.W."/>
            <person name="Emery B."/>
            <person name="Drobish A."/>
            <person name="Juieng P."/>
            <person name="Loparev V."/>
            <person name="McQuiston J.R."/>
        </authorList>
    </citation>
    <scope>NUCLEOTIDE SEQUENCE [LARGE SCALE GENOMIC DNA]</scope>
    <source>
        <strain evidence="2 3">E5571</strain>
    </source>
</reference>
<dbReference type="RefSeq" id="WP_053100659.1">
    <property type="nucleotide sequence ID" value="NZ_CP012365.1"/>
</dbReference>
<dbReference type="PROSITE" id="PS50846">
    <property type="entry name" value="HMA_2"/>
    <property type="match status" value="1"/>
</dbReference>
<dbReference type="InterPro" id="IPR036163">
    <property type="entry name" value="HMA_dom_sf"/>
</dbReference>
<dbReference type="CDD" id="cd00371">
    <property type="entry name" value="HMA"/>
    <property type="match status" value="1"/>
</dbReference>
<dbReference type="InterPro" id="IPR006121">
    <property type="entry name" value="HMA_dom"/>
</dbReference>
<feature type="domain" description="HMA" evidence="1">
    <location>
        <begin position="1"/>
        <end position="62"/>
    </location>
</feature>
<dbReference type="SUPFAM" id="SSF55008">
    <property type="entry name" value="HMA, heavy metal-associated domain"/>
    <property type="match status" value="1"/>
</dbReference>
<keyword evidence="3" id="KW-1185">Reference proteome</keyword>
<evidence type="ECO:0000313" key="3">
    <source>
        <dbReference type="Proteomes" id="UP000063953"/>
    </source>
</evidence>
<dbReference type="EMBL" id="CP012365">
    <property type="protein sequence ID" value="AKX59480.1"/>
    <property type="molecule type" value="Genomic_DNA"/>
</dbReference>
<organism evidence="2 3">
    <name type="scientific">Thiopseudomonas alkaliphila</name>
    <dbReference type="NCBI Taxonomy" id="1697053"/>
    <lineage>
        <taxon>Bacteria</taxon>
        <taxon>Pseudomonadati</taxon>
        <taxon>Pseudomonadota</taxon>
        <taxon>Gammaproteobacteria</taxon>
        <taxon>Pseudomonadales</taxon>
        <taxon>Pseudomonadaceae</taxon>
        <taxon>Thiopseudomonas</taxon>
    </lineage>
</organism>
<accession>A0A0K1XDK3</accession>
<gene>
    <name evidence="2" type="ORF">AKN88_05690</name>
</gene>
<dbReference type="GO" id="GO:0046872">
    <property type="term" value="F:metal ion binding"/>
    <property type="evidence" value="ECO:0007669"/>
    <property type="project" value="InterPro"/>
</dbReference>
<dbReference type="STRING" id="1697053.AKN87_08230"/>